<gene>
    <name evidence="3" type="ORF">MPRI_35910</name>
</gene>
<accession>A0ABN6AUB4</accession>
<dbReference type="Pfam" id="PF05305">
    <property type="entry name" value="DUF732"/>
    <property type="match status" value="1"/>
</dbReference>
<dbReference type="GeneID" id="45453978"/>
<dbReference type="EMBL" id="AP022597">
    <property type="protein sequence ID" value="BBY71404.1"/>
    <property type="molecule type" value="Genomic_DNA"/>
</dbReference>
<dbReference type="RefSeq" id="WP_041784884.1">
    <property type="nucleotide sequence ID" value="NC_016948.1"/>
</dbReference>
<keyword evidence="4" id="KW-1185">Reference proteome</keyword>
<evidence type="ECO:0000259" key="2">
    <source>
        <dbReference type="Pfam" id="PF05305"/>
    </source>
</evidence>
<dbReference type="InterPro" id="IPR007969">
    <property type="entry name" value="DUF732"/>
</dbReference>
<protein>
    <recommendedName>
        <fullName evidence="2">DUF732 domain-containing protein</fullName>
    </recommendedName>
</protein>
<feature type="chain" id="PRO_5046571856" description="DUF732 domain-containing protein" evidence="1">
    <location>
        <begin position="24"/>
        <end position="109"/>
    </location>
</feature>
<dbReference type="Proteomes" id="UP000466578">
    <property type="component" value="Chromosome"/>
</dbReference>
<sequence>MRRKLAAIAVLPLMITLAVPVQAEPDDTGNVANYRVFLQAIAQDGIVIDAHQAIREGQAVCKAMAPPDGASLWDAGQQVKSMHSDWNMDTALHFADRSVQNICPNRGTF</sequence>
<evidence type="ECO:0000313" key="3">
    <source>
        <dbReference type="EMBL" id="BBY71404.1"/>
    </source>
</evidence>
<evidence type="ECO:0000313" key="4">
    <source>
        <dbReference type="Proteomes" id="UP000466578"/>
    </source>
</evidence>
<name>A0ABN6AUB4_9MYCO</name>
<evidence type="ECO:0000256" key="1">
    <source>
        <dbReference type="SAM" id="SignalP"/>
    </source>
</evidence>
<feature type="domain" description="DUF732" evidence="2">
    <location>
        <begin position="36"/>
        <end position="105"/>
    </location>
</feature>
<keyword evidence="1" id="KW-0732">Signal</keyword>
<organism evidence="3 4">
    <name type="scientific">Mycobacterium paraintracellulare</name>
    <dbReference type="NCBI Taxonomy" id="1138383"/>
    <lineage>
        <taxon>Bacteria</taxon>
        <taxon>Bacillati</taxon>
        <taxon>Actinomycetota</taxon>
        <taxon>Actinomycetes</taxon>
        <taxon>Mycobacteriales</taxon>
        <taxon>Mycobacteriaceae</taxon>
        <taxon>Mycobacterium</taxon>
        <taxon>Mycobacterium avium complex (MAC)</taxon>
    </lineage>
</organism>
<feature type="signal peptide" evidence="1">
    <location>
        <begin position="1"/>
        <end position="23"/>
    </location>
</feature>
<reference evidence="3 4" key="1">
    <citation type="journal article" date="2019" name="Emerg. Microbes Infect.">
        <title>Comprehensive subspecies identification of 175 nontuberculous mycobacteria species based on 7547 genomic profiles.</title>
        <authorList>
            <person name="Matsumoto Y."/>
            <person name="Kinjo T."/>
            <person name="Motooka D."/>
            <person name="Nabeya D."/>
            <person name="Jung N."/>
            <person name="Uechi K."/>
            <person name="Horii T."/>
            <person name="Iida T."/>
            <person name="Fujita J."/>
            <person name="Nakamura S."/>
        </authorList>
    </citation>
    <scope>NUCLEOTIDE SEQUENCE [LARGE SCALE GENOMIC DNA]</scope>
    <source>
        <strain evidence="3 4">JCM 30622</strain>
    </source>
</reference>
<proteinExistence type="predicted"/>